<name>A0ABW3SJ49_9BACT</name>
<keyword evidence="2" id="KW-1185">Reference proteome</keyword>
<proteinExistence type="predicted"/>
<protein>
    <submittedName>
        <fullName evidence="1">Uncharacterized protein</fullName>
    </submittedName>
</protein>
<accession>A0ABW3SJ49</accession>
<dbReference type="Proteomes" id="UP001597094">
    <property type="component" value="Unassembled WGS sequence"/>
</dbReference>
<dbReference type="EMBL" id="JBHTLD010000001">
    <property type="protein sequence ID" value="MFD1184598.1"/>
    <property type="molecule type" value="Genomic_DNA"/>
</dbReference>
<evidence type="ECO:0000313" key="2">
    <source>
        <dbReference type="Proteomes" id="UP001597094"/>
    </source>
</evidence>
<gene>
    <name evidence="1" type="ORF">ACFQ2O_00170</name>
</gene>
<reference evidence="2" key="1">
    <citation type="journal article" date="2019" name="Int. J. Syst. Evol. Microbiol.">
        <title>The Global Catalogue of Microorganisms (GCM) 10K type strain sequencing project: providing services to taxonomists for standard genome sequencing and annotation.</title>
        <authorList>
            <consortium name="The Broad Institute Genomics Platform"/>
            <consortium name="The Broad Institute Genome Sequencing Center for Infectious Disease"/>
            <person name="Wu L."/>
            <person name="Ma J."/>
        </authorList>
    </citation>
    <scope>NUCLEOTIDE SEQUENCE [LARGE SCALE GENOMIC DNA]</scope>
    <source>
        <strain evidence="2">JCM 31319</strain>
    </source>
</reference>
<sequence>MQVFLYINLVEETAYQQPVVVQVRQAFPALGILDMDARSDELLQHYALRLLQEAEQAVVCIKADDATGQLNNLMPLLEELFQERLQRLVLLQGQHPRLQRIFAARPQVLFKVVEEEQVVEELKDFLINTPV</sequence>
<organism evidence="1 2">
    <name type="scientific">Pontibacter rugosus</name>
    <dbReference type="NCBI Taxonomy" id="1745966"/>
    <lineage>
        <taxon>Bacteria</taxon>
        <taxon>Pseudomonadati</taxon>
        <taxon>Bacteroidota</taxon>
        <taxon>Cytophagia</taxon>
        <taxon>Cytophagales</taxon>
        <taxon>Hymenobacteraceae</taxon>
        <taxon>Pontibacter</taxon>
    </lineage>
</organism>
<comment type="caution">
    <text evidence="1">The sequence shown here is derived from an EMBL/GenBank/DDBJ whole genome shotgun (WGS) entry which is preliminary data.</text>
</comment>
<evidence type="ECO:0000313" key="1">
    <source>
        <dbReference type="EMBL" id="MFD1184598.1"/>
    </source>
</evidence>
<dbReference type="RefSeq" id="WP_377521925.1">
    <property type="nucleotide sequence ID" value="NZ_JBHTLD010000001.1"/>
</dbReference>